<dbReference type="InterPro" id="IPR028053">
    <property type="entry name" value="Membr_insert_YidC_N"/>
</dbReference>
<evidence type="ECO:0000256" key="4">
    <source>
        <dbReference type="ARBA" id="ARBA00022448"/>
    </source>
</evidence>
<keyword evidence="5" id="KW-0472">Membrane</keyword>
<evidence type="ECO:0000313" key="11">
    <source>
        <dbReference type="EMBL" id="PSJ80961.1"/>
    </source>
</evidence>
<keyword evidence="4" id="KW-0813">Transport</keyword>
<dbReference type="InterPro" id="IPR038221">
    <property type="entry name" value="YidC_periplasmic_sf"/>
</dbReference>
<dbReference type="GO" id="GO:0015031">
    <property type="term" value="P:protein transport"/>
    <property type="evidence" value="ECO:0007669"/>
    <property type="project" value="UniProtKB-KW"/>
</dbReference>
<name>A0A2P7U1Z9_9NEIS</name>
<dbReference type="OrthoDB" id="9780552at2"/>
<evidence type="ECO:0000256" key="9">
    <source>
        <dbReference type="ARBA" id="ARBA00033342"/>
    </source>
</evidence>
<proteinExistence type="inferred from homology"/>
<dbReference type="Proteomes" id="UP000241868">
    <property type="component" value="Unassembled WGS sequence"/>
</dbReference>
<evidence type="ECO:0000256" key="3">
    <source>
        <dbReference type="ARBA" id="ARBA00015325"/>
    </source>
</evidence>
<keyword evidence="7" id="KW-0143">Chaperone</keyword>
<keyword evidence="6" id="KW-0653">Protein transport</keyword>
<dbReference type="GO" id="GO:0005886">
    <property type="term" value="C:plasma membrane"/>
    <property type="evidence" value="ECO:0007669"/>
    <property type="project" value="UniProtKB-SubCell"/>
</dbReference>
<evidence type="ECO:0000256" key="2">
    <source>
        <dbReference type="ARBA" id="ARBA00010527"/>
    </source>
</evidence>
<protein>
    <recommendedName>
        <fullName evidence="3">Membrane protein insertase YidC</fullName>
    </recommendedName>
    <alternativeName>
        <fullName evidence="9">Foldase YidC</fullName>
    </alternativeName>
    <alternativeName>
        <fullName evidence="8">Membrane integrase YidC</fullName>
    </alternativeName>
</protein>
<accession>A0A2P7U1Z9</accession>
<keyword evidence="5" id="KW-1003">Cell membrane</keyword>
<comment type="similarity">
    <text evidence="2">Belongs to the OXA1/ALB3/YidC family. Type 1 subfamily.</text>
</comment>
<gene>
    <name evidence="11" type="ORF">C7N83_03095</name>
</gene>
<evidence type="ECO:0000256" key="7">
    <source>
        <dbReference type="ARBA" id="ARBA00023186"/>
    </source>
</evidence>
<evidence type="ECO:0000256" key="8">
    <source>
        <dbReference type="ARBA" id="ARBA00033245"/>
    </source>
</evidence>
<evidence type="ECO:0000256" key="5">
    <source>
        <dbReference type="ARBA" id="ARBA00022475"/>
    </source>
</evidence>
<evidence type="ECO:0000256" key="1">
    <source>
        <dbReference type="ARBA" id="ARBA00004651"/>
    </source>
</evidence>
<evidence type="ECO:0000259" key="10">
    <source>
        <dbReference type="Pfam" id="PF14849"/>
    </source>
</evidence>
<dbReference type="AlphaFoldDB" id="A0A2P7U1Z9"/>
<dbReference type="EMBL" id="PXYY01000011">
    <property type="protein sequence ID" value="PSJ80961.1"/>
    <property type="molecule type" value="Genomic_DNA"/>
</dbReference>
<dbReference type="Gene3D" id="2.70.98.90">
    <property type="match status" value="1"/>
</dbReference>
<comment type="subcellular location">
    <subcellularLocation>
        <location evidence="1">Cell membrane</location>
        <topology evidence="1">Multi-pass membrane protein</topology>
    </subcellularLocation>
</comment>
<feature type="domain" description="Membrane insertase YidC N-terminal" evidence="10">
    <location>
        <begin position="46"/>
        <end position="99"/>
    </location>
</feature>
<sequence>MLSGMVFRLITGSDVPFPVFSATTVINLTAPVVARNEAALTPAEPITVTTDTVKAIIDEKSGDLRRMTLLKYQATGDESKNFVLFNDSKAYTYPAVSKYRIRSGFTHCFRNPVCLCAARQNNFHQIRRNHQKLYLLEALNGRQQPDGFYGKQRCCIGVDIQ</sequence>
<dbReference type="Pfam" id="PF14849">
    <property type="entry name" value="YidC_periplas"/>
    <property type="match status" value="1"/>
</dbReference>
<organism evidence="11 12">
    <name type="scientific">Neisseria iguanae</name>
    <dbReference type="NCBI Taxonomy" id="90242"/>
    <lineage>
        <taxon>Bacteria</taxon>
        <taxon>Pseudomonadati</taxon>
        <taxon>Pseudomonadota</taxon>
        <taxon>Betaproteobacteria</taxon>
        <taxon>Neisseriales</taxon>
        <taxon>Neisseriaceae</taxon>
        <taxon>Neisseria</taxon>
    </lineage>
</organism>
<evidence type="ECO:0000256" key="6">
    <source>
        <dbReference type="ARBA" id="ARBA00022927"/>
    </source>
</evidence>
<evidence type="ECO:0000313" key="12">
    <source>
        <dbReference type="Proteomes" id="UP000241868"/>
    </source>
</evidence>
<comment type="caution">
    <text evidence="11">The sequence shown here is derived from an EMBL/GenBank/DDBJ whole genome shotgun (WGS) entry which is preliminary data.</text>
</comment>
<reference evidence="11 12" key="1">
    <citation type="submission" date="2018-03" db="EMBL/GenBank/DDBJ databases">
        <title>Neisseria weixii sp. nov., isolated from the intestinal contents of Tibetan Plateau pika (Ochotona curzoniae) in Yushu, Qinghai Province, China.</title>
        <authorList>
            <person name="Gui Z."/>
        </authorList>
    </citation>
    <scope>NUCLEOTIDE SEQUENCE [LARGE SCALE GENOMIC DNA]</scope>
    <source>
        <strain evidence="11 12">ATCC 51483</strain>
    </source>
</reference>
<keyword evidence="12" id="KW-1185">Reference proteome</keyword>